<keyword evidence="3 7" id="KW-0547">Nucleotide-binding</keyword>
<dbReference type="GO" id="GO:0005524">
    <property type="term" value="F:ATP binding"/>
    <property type="evidence" value="ECO:0007669"/>
    <property type="project" value="UniProtKB-KW"/>
</dbReference>
<keyword evidence="6 7" id="KW-0030">Aminoacyl-tRNA synthetase</keyword>
<evidence type="ECO:0000256" key="2">
    <source>
        <dbReference type="ARBA" id="ARBA00022723"/>
    </source>
</evidence>
<comment type="cofactor">
    <cofactor evidence="7">
        <name>Zn(2+)</name>
        <dbReference type="ChEBI" id="CHEBI:29105"/>
    </cofactor>
    <text evidence="7">Binds 1 zinc ion per subunit.</text>
</comment>
<reference evidence="10 11" key="1">
    <citation type="submission" date="2019-04" db="EMBL/GenBank/DDBJ databases">
        <title>Microbes associate with the intestines of laboratory mice.</title>
        <authorList>
            <person name="Navarre W."/>
            <person name="Wong E."/>
            <person name="Huang K.C."/>
            <person name="Tropini C."/>
            <person name="Ng K."/>
            <person name="Yu B."/>
        </authorList>
    </citation>
    <scope>NUCLEOTIDE SEQUENCE [LARGE SCALE GENOMIC DNA]</scope>
    <source>
        <strain evidence="10 11">NM80_B27</strain>
    </source>
</reference>
<dbReference type="AlphaFoldDB" id="A0A4S4G615"/>
<dbReference type="NCBIfam" id="NF004315">
    <property type="entry name" value="PRK05710.1-4"/>
    <property type="match status" value="1"/>
</dbReference>
<keyword evidence="1 7" id="KW-0436">Ligase</keyword>
<keyword evidence="5 7" id="KW-0067">ATP-binding</keyword>
<feature type="binding site" evidence="7">
    <location>
        <begin position="19"/>
        <end position="23"/>
    </location>
    <ligand>
        <name>L-glutamate</name>
        <dbReference type="ChEBI" id="CHEBI:29985"/>
    </ligand>
</feature>
<dbReference type="PRINTS" id="PR00987">
    <property type="entry name" value="TRNASYNTHGLU"/>
</dbReference>
<sequence>MNASPRTLGTNAQAPVVGRFAPSPTGRMHAGNIFCALVAWLVAKSQNGRMVLRIEDLDRERSKSCFVDAVQRDFVRLGLTWDAGPFFQHDRDEAYRAALQSLEKRGLVYPCYCTRADLHAASAPHRGEKPVYPGTCRRLTDAERARREREGRSGAARLVVPDRVVSLHDLVQGDYAQNLAADCGDFLVRRADGAFAYQLAVVVDDADQGVNSVVRGVDLLCSTPQQIYLQELLGLPHARYAHVPLIVGELNRRLSKRDRDAALDELMVRFKTPEAIIGHIAGITGLASSADPITPEALLAEFSLERLQGIFPDPTQILWR</sequence>
<dbReference type="PANTHER" id="PTHR43311:SF1">
    <property type="entry name" value="GLUTAMYL-Q TRNA(ASP) SYNTHETASE"/>
    <property type="match status" value="1"/>
</dbReference>
<dbReference type="NCBIfam" id="NF004314">
    <property type="entry name" value="PRK05710.1-3"/>
    <property type="match status" value="1"/>
</dbReference>
<feature type="binding site" evidence="7">
    <location>
        <position position="136"/>
    </location>
    <ligand>
        <name>Zn(2+)</name>
        <dbReference type="ChEBI" id="CHEBI:29105"/>
    </ligand>
</feature>
<dbReference type="InterPro" id="IPR020058">
    <property type="entry name" value="Glu/Gln-tRNA-synth_Ib_cat-dom"/>
</dbReference>
<proteinExistence type="inferred from homology"/>
<feature type="short sequence motif" description="'KMSKS' region" evidence="7">
    <location>
        <begin position="253"/>
        <end position="257"/>
    </location>
</feature>
<evidence type="ECO:0000256" key="1">
    <source>
        <dbReference type="ARBA" id="ARBA00022598"/>
    </source>
</evidence>
<evidence type="ECO:0000313" key="10">
    <source>
        <dbReference type="EMBL" id="THG38308.1"/>
    </source>
</evidence>
<evidence type="ECO:0000256" key="5">
    <source>
        <dbReference type="ARBA" id="ARBA00022840"/>
    </source>
</evidence>
<dbReference type="EC" id="6.1.1.-" evidence="7"/>
<name>A0A4S4G615_9ACTN</name>
<dbReference type="PROSITE" id="PS00178">
    <property type="entry name" value="AA_TRNA_LIGASE_I"/>
    <property type="match status" value="1"/>
</dbReference>
<dbReference type="Pfam" id="PF00749">
    <property type="entry name" value="tRNA-synt_1c"/>
    <property type="match status" value="1"/>
</dbReference>
<keyword evidence="8" id="KW-0648">Protein biosynthesis</keyword>
<evidence type="ECO:0000256" key="7">
    <source>
        <dbReference type="HAMAP-Rule" id="MF_01428"/>
    </source>
</evidence>
<feature type="binding site" evidence="7">
    <location>
        <position position="215"/>
    </location>
    <ligand>
        <name>L-glutamate</name>
        <dbReference type="ChEBI" id="CHEBI:29985"/>
    </ligand>
</feature>
<comment type="caution">
    <text evidence="10">The sequence shown here is derived from an EMBL/GenBank/DDBJ whole genome shotgun (WGS) entry which is preliminary data.</text>
</comment>
<dbReference type="HAMAP" id="MF_01428">
    <property type="entry name" value="Glu_Q_tRNA_synth"/>
    <property type="match status" value="1"/>
</dbReference>
<keyword evidence="4 7" id="KW-0862">Zinc</keyword>
<evidence type="ECO:0000256" key="4">
    <source>
        <dbReference type="ARBA" id="ARBA00022833"/>
    </source>
</evidence>
<dbReference type="SUPFAM" id="SSF52374">
    <property type="entry name" value="Nucleotidylyl transferase"/>
    <property type="match status" value="1"/>
</dbReference>
<dbReference type="InterPro" id="IPR001412">
    <property type="entry name" value="aa-tRNA-synth_I_CS"/>
</dbReference>
<gene>
    <name evidence="7 10" type="primary">gluQ</name>
    <name evidence="10" type="ORF">E5986_02500</name>
</gene>
<evidence type="ECO:0000256" key="3">
    <source>
        <dbReference type="ARBA" id="ARBA00022741"/>
    </source>
</evidence>
<dbReference type="GO" id="GO:0005829">
    <property type="term" value="C:cytosol"/>
    <property type="evidence" value="ECO:0007669"/>
    <property type="project" value="TreeGrafter"/>
</dbReference>
<protein>
    <recommendedName>
        <fullName evidence="7">Glutamyl-Q tRNA(Asp) synthetase</fullName>
        <shortName evidence="7">Glu-Q-RSs</shortName>
        <ecNumber evidence="7">6.1.1.-</ecNumber>
    </recommendedName>
</protein>
<dbReference type="InterPro" id="IPR049940">
    <property type="entry name" value="GluQ/Sye"/>
</dbReference>
<evidence type="ECO:0000259" key="9">
    <source>
        <dbReference type="Pfam" id="PF00749"/>
    </source>
</evidence>
<evidence type="ECO:0000256" key="6">
    <source>
        <dbReference type="ARBA" id="ARBA00023146"/>
    </source>
</evidence>
<accession>A0A4S4G615</accession>
<comment type="function">
    <text evidence="7">Catalyzes the tRNA-independent activation of glutamate in presence of ATP and the subsequent transfer of glutamate onto a tRNA(Asp). Glutamate is transferred on the 2-amino-5-(4,5-dihydroxy-2-cyclopenten-1-yl) moiety of the queuosine in the wobble position of the QUC anticodon.</text>
</comment>
<feature type="binding site" evidence="7">
    <location>
        <position position="113"/>
    </location>
    <ligand>
        <name>Zn(2+)</name>
        <dbReference type="ChEBI" id="CHEBI:29105"/>
    </ligand>
</feature>
<evidence type="ECO:0000313" key="11">
    <source>
        <dbReference type="Proteomes" id="UP000308978"/>
    </source>
</evidence>
<dbReference type="InterPro" id="IPR014729">
    <property type="entry name" value="Rossmann-like_a/b/a_fold"/>
</dbReference>
<dbReference type="NCBIfam" id="TIGR03838">
    <property type="entry name" value="queuosine_YadB"/>
    <property type="match status" value="1"/>
</dbReference>
<dbReference type="InterPro" id="IPR000924">
    <property type="entry name" value="Glu/Gln-tRNA-synth"/>
</dbReference>
<dbReference type="Proteomes" id="UP000308978">
    <property type="component" value="Unassembled WGS sequence"/>
</dbReference>
<feature type="binding site" evidence="7">
    <location>
        <position position="132"/>
    </location>
    <ligand>
        <name>Zn(2+)</name>
        <dbReference type="ChEBI" id="CHEBI:29105"/>
    </ligand>
</feature>
<dbReference type="GO" id="GO:0006400">
    <property type="term" value="P:tRNA modification"/>
    <property type="evidence" value="ECO:0007669"/>
    <property type="project" value="InterPro"/>
</dbReference>
<feature type="binding site" evidence="7">
    <location>
        <position position="55"/>
    </location>
    <ligand>
        <name>L-glutamate</name>
        <dbReference type="ChEBI" id="CHEBI:29985"/>
    </ligand>
</feature>
<dbReference type="PANTHER" id="PTHR43311">
    <property type="entry name" value="GLUTAMATE--TRNA LIGASE"/>
    <property type="match status" value="1"/>
</dbReference>
<dbReference type="InterPro" id="IPR022380">
    <property type="entry name" value="Glu-Q_tRNA(Asp)_Synthase"/>
</dbReference>
<dbReference type="Gene3D" id="3.40.50.620">
    <property type="entry name" value="HUPs"/>
    <property type="match status" value="1"/>
</dbReference>
<comment type="similarity">
    <text evidence="7">Belongs to the class-I aminoacyl-tRNA synthetase family. GluQ subfamily.</text>
</comment>
<evidence type="ECO:0000256" key="8">
    <source>
        <dbReference type="RuleBase" id="RU363037"/>
    </source>
</evidence>
<dbReference type="GO" id="GO:0006424">
    <property type="term" value="P:glutamyl-tRNA aminoacylation"/>
    <property type="evidence" value="ECO:0007669"/>
    <property type="project" value="InterPro"/>
</dbReference>
<dbReference type="EMBL" id="SSTJ01000002">
    <property type="protein sequence ID" value="THG38308.1"/>
    <property type="molecule type" value="Genomic_DNA"/>
</dbReference>
<organism evidence="10 11">
    <name type="scientific">Adlercreutzia caecimuris</name>
    <dbReference type="NCBI Taxonomy" id="671266"/>
    <lineage>
        <taxon>Bacteria</taxon>
        <taxon>Bacillati</taxon>
        <taxon>Actinomycetota</taxon>
        <taxon>Coriobacteriia</taxon>
        <taxon>Eggerthellales</taxon>
        <taxon>Eggerthellaceae</taxon>
        <taxon>Adlercreutzia</taxon>
    </lineage>
</organism>
<feature type="binding site" evidence="7">
    <location>
        <position position="111"/>
    </location>
    <ligand>
        <name>Zn(2+)</name>
        <dbReference type="ChEBI" id="CHEBI:29105"/>
    </ligand>
</feature>
<dbReference type="GO" id="GO:0008270">
    <property type="term" value="F:zinc ion binding"/>
    <property type="evidence" value="ECO:0007669"/>
    <property type="project" value="UniProtKB-UniRule"/>
</dbReference>
<dbReference type="RefSeq" id="WP_136433032.1">
    <property type="nucleotide sequence ID" value="NZ_SSTJ01000002.1"/>
</dbReference>
<feature type="binding site" evidence="7">
    <location>
        <position position="256"/>
    </location>
    <ligand>
        <name>ATP</name>
        <dbReference type="ChEBI" id="CHEBI:30616"/>
    </ligand>
</feature>
<feature type="short sequence motif" description="'HIGH' region" evidence="7">
    <location>
        <begin position="22"/>
        <end position="32"/>
    </location>
</feature>
<feature type="domain" description="Glutamyl/glutaminyl-tRNA synthetase class Ib catalytic" evidence="9">
    <location>
        <begin position="16"/>
        <end position="268"/>
    </location>
</feature>
<feature type="binding site" evidence="7">
    <location>
        <position position="197"/>
    </location>
    <ligand>
        <name>L-glutamate</name>
        <dbReference type="ChEBI" id="CHEBI:29985"/>
    </ligand>
</feature>
<dbReference type="GO" id="GO:0004818">
    <property type="term" value="F:glutamate-tRNA ligase activity"/>
    <property type="evidence" value="ECO:0007669"/>
    <property type="project" value="TreeGrafter"/>
</dbReference>
<keyword evidence="2 7" id="KW-0479">Metal-binding</keyword>